<evidence type="ECO:0000313" key="2">
    <source>
        <dbReference type="EMBL" id="QEG21777.1"/>
    </source>
</evidence>
<sequence length="154" mass="16001">MAIDERLSELGLELPPAPNAVAVYKPSLIVGDLCFTSGHLPVNTDGSLHLGCVGRDVDQDAGYAAAKQAGLAILATLKSELGSLDRISRIVKLFGMVNCTPEFTQQPAVVNGCSELMREVFGEDVGVGTRSAVGVAALPLGVVVEIEAIVEVKA</sequence>
<evidence type="ECO:0000259" key="1">
    <source>
        <dbReference type="Pfam" id="PF14588"/>
    </source>
</evidence>
<dbReference type="OrthoDB" id="9806350at2"/>
<name>A0A5B9P5C0_9BACT</name>
<dbReference type="AlphaFoldDB" id="A0A5B9P5C0"/>
<accession>A0A5B9P5C0</accession>
<gene>
    <name evidence="2" type="ORF">MFFC18_16360</name>
</gene>
<evidence type="ECO:0000313" key="3">
    <source>
        <dbReference type="Proteomes" id="UP000322214"/>
    </source>
</evidence>
<dbReference type="KEGG" id="mff:MFFC18_16360"/>
<dbReference type="EMBL" id="CP042912">
    <property type="protein sequence ID" value="QEG21777.1"/>
    <property type="molecule type" value="Genomic_DNA"/>
</dbReference>
<keyword evidence="3" id="KW-1185">Reference proteome</keyword>
<dbReference type="RefSeq" id="WP_075085639.1">
    <property type="nucleotide sequence ID" value="NZ_CP042912.1"/>
</dbReference>
<dbReference type="CDD" id="cd02199">
    <property type="entry name" value="YjgF_YER057c_UK114_like_1"/>
    <property type="match status" value="1"/>
</dbReference>
<dbReference type="Gene3D" id="3.30.1330.40">
    <property type="entry name" value="RutC-like"/>
    <property type="match status" value="1"/>
</dbReference>
<dbReference type="InterPro" id="IPR035959">
    <property type="entry name" value="RutC-like_sf"/>
</dbReference>
<organism evidence="2 3">
    <name type="scientific">Mariniblastus fucicola</name>
    <dbReference type="NCBI Taxonomy" id="980251"/>
    <lineage>
        <taxon>Bacteria</taxon>
        <taxon>Pseudomonadati</taxon>
        <taxon>Planctomycetota</taxon>
        <taxon>Planctomycetia</taxon>
        <taxon>Pirellulales</taxon>
        <taxon>Pirellulaceae</taxon>
        <taxon>Mariniblastus</taxon>
    </lineage>
</organism>
<dbReference type="InterPro" id="IPR013813">
    <property type="entry name" value="Endoribo_LPSP/chorism_mut-like"/>
</dbReference>
<feature type="domain" description="Endoribonuclease L-PSP/chorismate mutase-like" evidence="1">
    <location>
        <begin position="5"/>
        <end position="140"/>
    </location>
</feature>
<dbReference type="Pfam" id="PF14588">
    <property type="entry name" value="YjgF_endoribonc"/>
    <property type="match status" value="1"/>
</dbReference>
<proteinExistence type="predicted"/>
<dbReference type="PANTHER" id="PTHR43760:SF1">
    <property type="entry name" value="ENDORIBONUCLEASE L-PSP_CHORISMATE MUTASE-LIKE DOMAIN-CONTAINING PROTEIN"/>
    <property type="match status" value="1"/>
</dbReference>
<protein>
    <submittedName>
        <fullName evidence="2">Endoribonuclease L-PSP</fullName>
    </submittedName>
</protein>
<dbReference type="STRING" id="980251.GCA_001642875_03237"/>
<dbReference type="Proteomes" id="UP000322214">
    <property type="component" value="Chromosome"/>
</dbReference>
<dbReference type="SUPFAM" id="SSF55298">
    <property type="entry name" value="YjgF-like"/>
    <property type="match status" value="1"/>
</dbReference>
<dbReference type="PANTHER" id="PTHR43760">
    <property type="entry name" value="ENDORIBONUCLEASE-RELATED"/>
    <property type="match status" value="1"/>
</dbReference>
<reference evidence="2 3" key="1">
    <citation type="submission" date="2019-08" db="EMBL/GenBank/DDBJ databases">
        <title>Deep-cultivation of Planctomycetes and their phenomic and genomic characterization uncovers novel biology.</title>
        <authorList>
            <person name="Wiegand S."/>
            <person name="Jogler M."/>
            <person name="Boedeker C."/>
            <person name="Pinto D."/>
            <person name="Vollmers J."/>
            <person name="Rivas-Marin E."/>
            <person name="Kohn T."/>
            <person name="Peeters S.H."/>
            <person name="Heuer A."/>
            <person name="Rast P."/>
            <person name="Oberbeckmann S."/>
            <person name="Bunk B."/>
            <person name="Jeske O."/>
            <person name="Meyerdierks A."/>
            <person name="Storesund J.E."/>
            <person name="Kallscheuer N."/>
            <person name="Luecker S."/>
            <person name="Lage O.M."/>
            <person name="Pohl T."/>
            <person name="Merkel B.J."/>
            <person name="Hornburger P."/>
            <person name="Mueller R.-W."/>
            <person name="Bruemmer F."/>
            <person name="Labrenz M."/>
            <person name="Spormann A.M."/>
            <person name="Op den Camp H."/>
            <person name="Overmann J."/>
            <person name="Amann R."/>
            <person name="Jetten M.S.M."/>
            <person name="Mascher T."/>
            <person name="Medema M.H."/>
            <person name="Devos D.P."/>
            <person name="Kaster A.-K."/>
            <person name="Ovreas L."/>
            <person name="Rohde M."/>
            <person name="Galperin M.Y."/>
            <person name="Jogler C."/>
        </authorList>
    </citation>
    <scope>NUCLEOTIDE SEQUENCE [LARGE SCALE GENOMIC DNA]</scope>
    <source>
        <strain evidence="2 3">FC18</strain>
    </source>
</reference>